<dbReference type="Pfam" id="PF00775">
    <property type="entry name" value="Dioxygenase_C"/>
    <property type="match status" value="1"/>
</dbReference>
<name>A0ABM7Q2I9_9GAMM</name>
<keyword evidence="7" id="KW-1185">Reference proteome</keyword>
<keyword evidence="3" id="KW-0560">Oxidoreductase</keyword>
<dbReference type="Gene3D" id="2.60.130.10">
    <property type="entry name" value="Aromatic compound dioxygenase"/>
    <property type="match status" value="1"/>
</dbReference>
<feature type="chain" id="PRO_5046691260" evidence="4">
    <location>
        <begin position="34"/>
        <end position="218"/>
    </location>
</feature>
<evidence type="ECO:0000313" key="6">
    <source>
        <dbReference type="EMBL" id="BCT91409.1"/>
    </source>
</evidence>
<dbReference type="PROSITE" id="PS00083">
    <property type="entry name" value="INTRADIOL_DIOXYGENAS"/>
    <property type="match status" value="1"/>
</dbReference>
<keyword evidence="2" id="KW-0223">Dioxygenase</keyword>
<dbReference type="PANTHER" id="PTHR33711:SF10">
    <property type="entry name" value="INTRADIOL RING-CLEAVAGE DIOXYGENASES DOMAIN-CONTAINING PROTEIN"/>
    <property type="match status" value="1"/>
</dbReference>
<accession>A0ABM7Q2I9</accession>
<protein>
    <submittedName>
        <fullName evidence="6">Protocatechuate 3,4-dioxygenase subunit beta</fullName>
    </submittedName>
</protein>
<dbReference type="InterPro" id="IPR015889">
    <property type="entry name" value="Intradiol_dOase_core"/>
</dbReference>
<dbReference type="SUPFAM" id="SSF49482">
    <property type="entry name" value="Aromatic compound dioxygenase"/>
    <property type="match status" value="1"/>
</dbReference>
<evidence type="ECO:0000256" key="3">
    <source>
        <dbReference type="ARBA" id="ARBA00023002"/>
    </source>
</evidence>
<evidence type="ECO:0000256" key="1">
    <source>
        <dbReference type="ARBA" id="ARBA00007825"/>
    </source>
</evidence>
<proteinExistence type="inferred from homology"/>
<feature type="signal peptide" evidence="4">
    <location>
        <begin position="1"/>
        <end position="33"/>
    </location>
</feature>
<dbReference type="InterPro" id="IPR006311">
    <property type="entry name" value="TAT_signal"/>
</dbReference>
<organism evidence="6 7">
    <name type="scientific">Noviluteimonas caseinilytica</name>
    <dbReference type="NCBI Taxonomy" id="2675101"/>
    <lineage>
        <taxon>Bacteria</taxon>
        <taxon>Pseudomonadati</taxon>
        <taxon>Pseudomonadota</taxon>
        <taxon>Gammaproteobacteria</taxon>
        <taxon>Lysobacterales</taxon>
        <taxon>Lysobacteraceae</taxon>
        <taxon>Noviluteimonas</taxon>
    </lineage>
</organism>
<evidence type="ECO:0000256" key="4">
    <source>
        <dbReference type="SAM" id="SignalP"/>
    </source>
</evidence>
<dbReference type="RefSeq" id="WP_213435412.1">
    <property type="nucleotide sequence ID" value="NZ_AP024545.1"/>
</dbReference>
<dbReference type="InterPro" id="IPR000627">
    <property type="entry name" value="Intradiol_dOase_C"/>
</dbReference>
<feature type="domain" description="Intradiol ring-cleavage dioxygenases" evidence="5">
    <location>
        <begin position="76"/>
        <end position="104"/>
    </location>
</feature>
<dbReference type="PANTHER" id="PTHR33711">
    <property type="entry name" value="DIOXYGENASE, PUTATIVE (AFU_ORTHOLOGUE AFUA_2G02910)-RELATED"/>
    <property type="match status" value="1"/>
</dbReference>
<dbReference type="PROSITE" id="PS51318">
    <property type="entry name" value="TAT"/>
    <property type="match status" value="1"/>
</dbReference>
<dbReference type="InterPro" id="IPR050770">
    <property type="entry name" value="Intradiol_RC_Dioxygenase"/>
</dbReference>
<evidence type="ECO:0000259" key="5">
    <source>
        <dbReference type="PROSITE" id="PS00083"/>
    </source>
</evidence>
<dbReference type="Proteomes" id="UP000681317">
    <property type="component" value="Chromosome"/>
</dbReference>
<sequence>MPTPDAIARRALLQRAAGLGALALVAPWQSALAALTATPAQTRGPFFPVQLPSESDADLTHVKGAAGRARGQVIVVSGRVLDRDGKPIKGAVLELWQANAAGRYDHPRDVNPAPLDPNFQGYARLVSDDHGRYRFTTIKPGAYPINPVNPVAVRPPHIHFDVDDKHKHLVTQMYFPGEAGNAKDAIFNALGASKEAAVAHALGEEDDDLRFDWDIVLS</sequence>
<dbReference type="EMBL" id="AP024545">
    <property type="protein sequence ID" value="BCT91409.1"/>
    <property type="molecule type" value="Genomic_DNA"/>
</dbReference>
<keyword evidence="4" id="KW-0732">Signal</keyword>
<comment type="similarity">
    <text evidence="1">Belongs to the intradiol ring-cleavage dioxygenase family.</text>
</comment>
<reference evidence="6 7" key="1">
    <citation type="submission" date="2021-03" db="EMBL/GenBank/DDBJ databases">
        <title>Complete Genome Sequences of Two Lysobacter Strains Isolated from Sea Water (Lysobacter caseinilyticus) and Soil (Lysobacter helvus) in South Korea.</title>
        <authorList>
            <person name="Watanabe Y."/>
            <person name="Arakawa K."/>
        </authorList>
    </citation>
    <scope>NUCLEOTIDE SEQUENCE [LARGE SCALE GENOMIC DNA]</scope>
    <source>
        <strain evidence="6 7">KVB24</strain>
    </source>
</reference>
<evidence type="ECO:0000256" key="2">
    <source>
        <dbReference type="ARBA" id="ARBA00022964"/>
    </source>
</evidence>
<gene>
    <name evidence="6" type="primary">pcaH</name>
    <name evidence="6" type="ORF">LYSCAS_04330</name>
</gene>
<evidence type="ECO:0000313" key="7">
    <source>
        <dbReference type="Proteomes" id="UP000681317"/>
    </source>
</evidence>